<proteinExistence type="predicted"/>
<dbReference type="GeneID" id="54363273"/>
<reference evidence="2" key="1">
    <citation type="submission" date="2020-01" db="EMBL/GenBank/DDBJ databases">
        <authorList>
            <consortium name="DOE Joint Genome Institute"/>
            <person name="Haridas S."/>
            <person name="Albert R."/>
            <person name="Binder M."/>
            <person name="Bloem J."/>
            <person name="Labutti K."/>
            <person name="Salamov A."/>
            <person name="Andreopoulos B."/>
            <person name="Baker S.E."/>
            <person name="Barry K."/>
            <person name="Bills G."/>
            <person name="Bluhm B.H."/>
            <person name="Cannon C."/>
            <person name="Castanera R."/>
            <person name="Culley D.E."/>
            <person name="Daum C."/>
            <person name="Ezra D."/>
            <person name="Gonzalez J.B."/>
            <person name="Henrissat B."/>
            <person name="Kuo A."/>
            <person name="Liang C."/>
            <person name="Lipzen A."/>
            <person name="Lutzoni F."/>
            <person name="Magnuson J."/>
            <person name="Mondo S."/>
            <person name="Nolan M."/>
            <person name="Ohm R."/>
            <person name="Pangilinan J."/>
            <person name="Park H.-J."/>
            <person name="Ramirez L."/>
            <person name="Alfaro M."/>
            <person name="Sun H."/>
            <person name="Tritt A."/>
            <person name="Yoshinaga Y."/>
            <person name="Zwiers L.-H."/>
            <person name="Turgeon B.G."/>
            <person name="Goodwin S.B."/>
            <person name="Spatafora J.W."/>
            <person name="Crous P.W."/>
            <person name="Grigoriev I.V."/>
        </authorList>
    </citation>
    <scope>NUCLEOTIDE SEQUENCE</scope>
    <source>
        <strain evidence="2">CBS 342.82</strain>
    </source>
</reference>
<reference evidence="2" key="2">
    <citation type="submission" date="2020-04" db="EMBL/GenBank/DDBJ databases">
        <authorList>
            <consortium name="NCBI Genome Project"/>
        </authorList>
    </citation>
    <scope>NUCLEOTIDE SEQUENCE</scope>
    <source>
        <strain evidence="2">CBS 342.82</strain>
    </source>
</reference>
<protein>
    <submittedName>
        <fullName evidence="2">Uncharacterized protein</fullName>
    </submittedName>
</protein>
<evidence type="ECO:0000313" key="1">
    <source>
        <dbReference type="Proteomes" id="UP000504637"/>
    </source>
</evidence>
<sequence>MRRTIVWIAPDEAFDDMTPFVRGCTSRLATFALIGIASAGDRKYEWLIRYMA</sequence>
<dbReference type="RefSeq" id="XP_033457134.1">
    <property type="nucleotide sequence ID" value="XM_033605473.1"/>
</dbReference>
<gene>
    <name evidence="2" type="ORF">K489DRAFT_382852</name>
</gene>
<organism evidence="2">
    <name type="scientific">Dissoconium aciculare CBS 342.82</name>
    <dbReference type="NCBI Taxonomy" id="1314786"/>
    <lineage>
        <taxon>Eukaryota</taxon>
        <taxon>Fungi</taxon>
        <taxon>Dikarya</taxon>
        <taxon>Ascomycota</taxon>
        <taxon>Pezizomycotina</taxon>
        <taxon>Dothideomycetes</taxon>
        <taxon>Dothideomycetidae</taxon>
        <taxon>Mycosphaerellales</taxon>
        <taxon>Dissoconiaceae</taxon>
        <taxon>Dissoconium</taxon>
    </lineage>
</organism>
<dbReference type="AlphaFoldDB" id="A0A6J3LWS3"/>
<dbReference type="Proteomes" id="UP000504637">
    <property type="component" value="Unplaced"/>
</dbReference>
<accession>A0A6J3LWS3</accession>
<evidence type="ECO:0000313" key="2">
    <source>
        <dbReference type="RefSeq" id="XP_033457134.1"/>
    </source>
</evidence>
<reference evidence="2" key="3">
    <citation type="submission" date="2025-08" db="UniProtKB">
        <authorList>
            <consortium name="RefSeq"/>
        </authorList>
    </citation>
    <scope>IDENTIFICATION</scope>
    <source>
        <strain evidence="2">CBS 342.82</strain>
    </source>
</reference>
<keyword evidence="1" id="KW-1185">Reference proteome</keyword>
<name>A0A6J3LWS3_9PEZI</name>